<dbReference type="Proteomes" id="UP000317893">
    <property type="component" value="Unassembled WGS sequence"/>
</dbReference>
<organism evidence="3 4">
    <name type="scientific">Lapillicoccus jejuensis</name>
    <dbReference type="NCBI Taxonomy" id="402171"/>
    <lineage>
        <taxon>Bacteria</taxon>
        <taxon>Bacillati</taxon>
        <taxon>Actinomycetota</taxon>
        <taxon>Actinomycetes</taxon>
        <taxon>Micrococcales</taxon>
        <taxon>Intrasporangiaceae</taxon>
        <taxon>Lapillicoccus</taxon>
    </lineage>
</organism>
<name>A0A542DZB9_9MICO</name>
<dbReference type="PANTHER" id="PTHR42815:SF2">
    <property type="entry name" value="FAD-BINDING, PUTATIVE (AFU_ORTHOLOGUE AFUA_6G07600)-RELATED"/>
    <property type="match status" value="1"/>
</dbReference>
<comment type="caution">
    <text evidence="3">The sequence shown here is derived from an EMBL/GenBank/DDBJ whole genome shotgun (WGS) entry which is preliminary data.</text>
</comment>
<dbReference type="NCBIfam" id="TIGR04025">
    <property type="entry name" value="PPOX_FMN_DR2398"/>
    <property type="match status" value="1"/>
</dbReference>
<feature type="region of interest" description="Disordered" evidence="1">
    <location>
        <begin position="180"/>
        <end position="214"/>
    </location>
</feature>
<dbReference type="Pfam" id="PF01243">
    <property type="entry name" value="PNPOx_N"/>
    <property type="match status" value="1"/>
</dbReference>
<dbReference type="SUPFAM" id="SSF50475">
    <property type="entry name" value="FMN-binding split barrel"/>
    <property type="match status" value="1"/>
</dbReference>
<evidence type="ECO:0000313" key="4">
    <source>
        <dbReference type="Proteomes" id="UP000317893"/>
    </source>
</evidence>
<keyword evidence="4" id="KW-1185">Reference proteome</keyword>
<accession>A0A542DZB9</accession>
<feature type="domain" description="Pyridoxamine 5'-phosphate oxidase N-terminal" evidence="2">
    <location>
        <begin position="33"/>
        <end position="154"/>
    </location>
</feature>
<dbReference type="InterPro" id="IPR011576">
    <property type="entry name" value="Pyridox_Oxase_N"/>
</dbReference>
<evidence type="ECO:0000256" key="1">
    <source>
        <dbReference type="SAM" id="MobiDB-lite"/>
    </source>
</evidence>
<protein>
    <recommendedName>
        <fullName evidence="2">Pyridoxamine 5'-phosphate oxidase N-terminal domain-containing protein</fullName>
    </recommendedName>
</protein>
<gene>
    <name evidence="3" type="ORF">FB458_1532</name>
</gene>
<dbReference type="OrthoDB" id="9790331at2"/>
<dbReference type="InterPro" id="IPR024029">
    <property type="entry name" value="Pyridox_Oxase_FMN-dep"/>
</dbReference>
<dbReference type="EMBL" id="VFMN01000001">
    <property type="protein sequence ID" value="TQJ08443.1"/>
    <property type="molecule type" value="Genomic_DNA"/>
</dbReference>
<dbReference type="InterPro" id="IPR012349">
    <property type="entry name" value="Split_barrel_FMN-bd"/>
</dbReference>
<dbReference type="Gene3D" id="2.30.110.10">
    <property type="entry name" value="Electron Transport, Fmn-binding Protein, Chain A"/>
    <property type="match status" value="1"/>
</dbReference>
<dbReference type="PANTHER" id="PTHR42815">
    <property type="entry name" value="FAD-BINDING, PUTATIVE (AFU_ORTHOLOGUE AFUA_6G07600)-RELATED"/>
    <property type="match status" value="1"/>
</dbReference>
<sequence length="214" mass="23215">MSDETRVTTLEQLVDIVGEPTERAAGKVRDRLDEDDRRWLAAARLCFVATSDGEGHLDVSPKGDPAGSLVHVLDDTTIALAERPGNRRVDGYRNVLLHPRAGIVFVVPGRSDTLRVNGAARLVADAPWFDDLAVDGRRPVLALVLDVEEVFGHCAKSFARGKVWHPQTWDPFAATDVGSTARARRAAGEPQPARPGSVEELEASQLTSYGAPLY</sequence>
<dbReference type="RefSeq" id="WP_141847960.1">
    <property type="nucleotide sequence ID" value="NZ_BAAAPR010000004.1"/>
</dbReference>
<evidence type="ECO:0000259" key="2">
    <source>
        <dbReference type="Pfam" id="PF01243"/>
    </source>
</evidence>
<evidence type="ECO:0000313" key="3">
    <source>
        <dbReference type="EMBL" id="TQJ08443.1"/>
    </source>
</evidence>
<dbReference type="AlphaFoldDB" id="A0A542DZB9"/>
<proteinExistence type="predicted"/>
<reference evidence="3 4" key="1">
    <citation type="submission" date="2019-06" db="EMBL/GenBank/DDBJ databases">
        <title>Sequencing the genomes of 1000 actinobacteria strains.</title>
        <authorList>
            <person name="Klenk H.-P."/>
        </authorList>
    </citation>
    <scope>NUCLEOTIDE SEQUENCE [LARGE SCALE GENOMIC DNA]</scope>
    <source>
        <strain evidence="3 4">DSM 18607</strain>
    </source>
</reference>